<accession>A0A146M964</accession>
<sequence>MCFLTSTTSCSAAQLLSMSNNSNSASHFSVADKLNKTAQRKSVLIRQGSNHRFATVMASPLMTSASGLSNHDPSHDHDNQTSSSNANSNLTFYSGHLSSPPYADCSSPSRKS</sequence>
<evidence type="ECO:0000256" key="1">
    <source>
        <dbReference type="SAM" id="MobiDB-lite"/>
    </source>
</evidence>
<protein>
    <submittedName>
        <fullName evidence="2">Uncharacterized protein</fullName>
    </submittedName>
</protein>
<evidence type="ECO:0000313" key="2">
    <source>
        <dbReference type="EMBL" id="JAQ15317.1"/>
    </source>
</evidence>
<feature type="compositionally biased region" description="Polar residues" evidence="1">
    <location>
        <begin position="80"/>
        <end position="92"/>
    </location>
</feature>
<gene>
    <name evidence="2" type="ORF">g.12524</name>
</gene>
<feature type="region of interest" description="Disordered" evidence="1">
    <location>
        <begin position="64"/>
        <end position="112"/>
    </location>
</feature>
<name>A0A146M964_LYGHE</name>
<reference evidence="2" key="1">
    <citation type="journal article" date="2016" name="Gigascience">
        <title>De novo construction of an expanded transcriptome assembly for the western tarnished plant bug, Lygus hesperus.</title>
        <authorList>
            <person name="Tassone E.E."/>
            <person name="Geib S.M."/>
            <person name="Hall B."/>
            <person name="Fabrick J.A."/>
            <person name="Brent C.S."/>
            <person name="Hull J.J."/>
        </authorList>
    </citation>
    <scope>NUCLEOTIDE SEQUENCE</scope>
</reference>
<proteinExistence type="predicted"/>
<dbReference type="AlphaFoldDB" id="A0A146M964"/>
<organism evidence="2">
    <name type="scientific">Lygus hesperus</name>
    <name type="common">Western plant bug</name>
    <dbReference type="NCBI Taxonomy" id="30085"/>
    <lineage>
        <taxon>Eukaryota</taxon>
        <taxon>Metazoa</taxon>
        <taxon>Ecdysozoa</taxon>
        <taxon>Arthropoda</taxon>
        <taxon>Hexapoda</taxon>
        <taxon>Insecta</taxon>
        <taxon>Pterygota</taxon>
        <taxon>Neoptera</taxon>
        <taxon>Paraneoptera</taxon>
        <taxon>Hemiptera</taxon>
        <taxon>Heteroptera</taxon>
        <taxon>Panheteroptera</taxon>
        <taxon>Cimicomorpha</taxon>
        <taxon>Miridae</taxon>
        <taxon>Mirini</taxon>
        <taxon>Lygus</taxon>
    </lineage>
</organism>
<dbReference type="EMBL" id="GDHC01003312">
    <property type="protein sequence ID" value="JAQ15317.1"/>
    <property type="molecule type" value="Transcribed_RNA"/>
</dbReference>